<proteinExistence type="predicted"/>
<dbReference type="Proteomes" id="UP000029227">
    <property type="component" value="Unassembled WGS sequence"/>
</dbReference>
<evidence type="ECO:0000313" key="1">
    <source>
        <dbReference type="EMBL" id="GAL03305.1"/>
    </source>
</evidence>
<organism evidence="1 2">
    <name type="scientific">Photobacterium aphoticum</name>
    <dbReference type="NCBI Taxonomy" id="754436"/>
    <lineage>
        <taxon>Bacteria</taxon>
        <taxon>Pseudomonadati</taxon>
        <taxon>Pseudomonadota</taxon>
        <taxon>Gammaproteobacteria</taxon>
        <taxon>Vibrionales</taxon>
        <taxon>Vibrionaceae</taxon>
        <taxon>Photobacterium</taxon>
    </lineage>
</organism>
<name>A0A090QJH7_9GAMM</name>
<reference evidence="1 2" key="1">
    <citation type="journal article" date="2014" name="Genome Announc.">
        <title>Draft Genome Sequences of Two Vibrionaceae Species, Vibrio ponticus C121 and Photobacterium aphoticum C119, Isolated as Coral Reef Microbiota.</title>
        <authorList>
            <person name="Al-saari N."/>
            <person name="Meirelles P.M."/>
            <person name="Mino S."/>
            <person name="Suda W."/>
            <person name="Oshima K."/>
            <person name="Hattori M."/>
            <person name="Ohkuma M."/>
            <person name="Thompson F.L."/>
            <person name="Gomez-Gil B."/>
            <person name="Sawabe T."/>
            <person name="Sawabe T."/>
        </authorList>
    </citation>
    <scope>NUCLEOTIDE SEQUENCE [LARGE SCALE GENOMIC DNA]</scope>
    <source>
        <strain evidence="1 2">JCM 19237</strain>
    </source>
</reference>
<dbReference type="AlphaFoldDB" id="A0A090QJH7"/>
<comment type="caution">
    <text evidence="1">The sequence shown here is derived from an EMBL/GenBank/DDBJ whole genome shotgun (WGS) entry which is preliminary data.</text>
</comment>
<dbReference type="EMBL" id="BBMN01000001">
    <property type="protein sequence ID" value="GAL03305.1"/>
    <property type="molecule type" value="Genomic_DNA"/>
</dbReference>
<dbReference type="STRING" id="754436.JCM19237_6198"/>
<evidence type="ECO:0000313" key="2">
    <source>
        <dbReference type="Proteomes" id="UP000029227"/>
    </source>
</evidence>
<gene>
    <name evidence="1" type="ORF">JCM19237_6198</name>
</gene>
<sequence>MALAIWGLFLLAVYYTSFSTCFVALPSYRKQKAQQMLGFNILRNLRVYM</sequence>
<protein>
    <submittedName>
        <fullName evidence="1">Uncharacterized protein</fullName>
    </submittedName>
</protein>
<accession>A0A090QJH7</accession>